<evidence type="ECO:0000313" key="2">
    <source>
        <dbReference type="Proteomes" id="UP000799291"/>
    </source>
</evidence>
<evidence type="ECO:0000313" key="1">
    <source>
        <dbReference type="EMBL" id="KAF2677702.1"/>
    </source>
</evidence>
<protein>
    <submittedName>
        <fullName evidence="1">Uncharacterized protein</fullName>
    </submittedName>
</protein>
<dbReference type="AlphaFoldDB" id="A0A6G1IHL1"/>
<dbReference type="Proteomes" id="UP000799291">
    <property type="component" value="Unassembled WGS sequence"/>
</dbReference>
<reference evidence="1" key="1">
    <citation type="journal article" date="2020" name="Stud. Mycol.">
        <title>101 Dothideomycetes genomes: a test case for predicting lifestyles and emergence of pathogens.</title>
        <authorList>
            <person name="Haridas S."/>
            <person name="Albert R."/>
            <person name="Binder M."/>
            <person name="Bloem J."/>
            <person name="Labutti K."/>
            <person name="Salamov A."/>
            <person name="Andreopoulos B."/>
            <person name="Baker S."/>
            <person name="Barry K."/>
            <person name="Bills G."/>
            <person name="Bluhm B."/>
            <person name="Cannon C."/>
            <person name="Castanera R."/>
            <person name="Culley D."/>
            <person name="Daum C."/>
            <person name="Ezra D."/>
            <person name="Gonzalez J."/>
            <person name="Henrissat B."/>
            <person name="Kuo A."/>
            <person name="Liang C."/>
            <person name="Lipzen A."/>
            <person name="Lutzoni F."/>
            <person name="Magnuson J."/>
            <person name="Mondo S."/>
            <person name="Nolan M."/>
            <person name="Ohm R."/>
            <person name="Pangilinan J."/>
            <person name="Park H.-J."/>
            <person name="Ramirez L."/>
            <person name="Alfaro M."/>
            <person name="Sun H."/>
            <person name="Tritt A."/>
            <person name="Yoshinaga Y."/>
            <person name="Zwiers L.-H."/>
            <person name="Turgeon B."/>
            <person name="Goodwin S."/>
            <person name="Spatafora J."/>
            <person name="Crous P."/>
            <person name="Grigoriev I."/>
        </authorList>
    </citation>
    <scope>NUCLEOTIDE SEQUENCE</scope>
    <source>
        <strain evidence="1">CBS 122367</strain>
    </source>
</reference>
<keyword evidence="2" id="KW-1185">Reference proteome</keyword>
<dbReference type="EMBL" id="MU005620">
    <property type="protein sequence ID" value="KAF2677702.1"/>
    <property type="molecule type" value="Genomic_DNA"/>
</dbReference>
<sequence>MDEDHAEFNFAEDYETDISVISDDDENDPAPPSINIPIPNRAKLPNYDIEKLPHTLLLLAEKFSKHSPVTVTITIVCTTPCILARAQRKIEVIKRDCTERNEAAKALRAELRLRNRHIGVSDLFSRALELVQGVSWEVADGEERGLVGMVMASEGEARFLGRAEY</sequence>
<accession>A0A6G1IHL1</accession>
<name>A0A6G1IHL1_9PLEO</name>
<proteinExistence type="predicted"/>
<organism evidence="1 2">
    <name type="scientific">Lentithecium fluviatile CBS 122367</name>
    <dbReference type="NCBI Taxonomy" id="1168545"/>
    <lineage>
        <taxon>Eukaryota</taxon>
        <taxon>Fungi</taxon>
        <taxon>Dikarya</taxon>
        <taxon>Ascomycota</taxon>
        <taxon>Pezizomycotina</taxon>
        <taxon>Dothideomycetes</taxon>
        <taxon>Pleosporomycetidae</taxon>
        <taxon>Pleosporales</taxon>
        <taxon>Massarineae</taxon>
        <taxon>Lentitheciaceae</taxon>
        <taxon>Lentithecium</taxon>
    </lineage>
</organism>
<gene>
    <name evidence="1" type="ORF">K458DRAFT_158420</name>
</gene>